<dbReference type="Proteomes" id="UP000284057">
    <property type="component" value="Unassembled WGS sequence"/>
</dbReference>
<dbReference type="CDD" id="cd07817">
    <property type="entry name" value="SRPBCC_8"/>
    <property type="match status" value="1"/>
</dbReference>
<dbReference type="OrthoDB" id="3695445at2"/>
<dbReference type="InterPro" id="IPR047137">
    <property type="entry name" value="ORF3"/>
</dbReference>
<dbReference type="EMBL" id="QUAL01000437">
    <property type="protein sequence ID" value="RIQ11029.1"/>
    <property type="molecule type" value="Genomic_DNA"/>
</dbReference>
<name>A0A418KGA7_9ACTN</name>
<organism evidence="2 3">
    <name type="scientific">Jiangella rhizosphaerae</name>
    <dbReference type="NCBI Taxonomy" id="2293569"/>
    <lineage>
        <taxon>Bacteria</taxon>
        <taxon>Bacillati</taxon>
        <taxon>Actinomycetota</taxon>
        <taxon>Actinomycetes</taxon>
        <taxon>Jiangellales</taxon>
        <taxon>Jiangellaceae</taxon>
        <taxon>Jiangella</taxon>
    </lineage>
</organism>
<dbReference type="InterPro" id="IPR023393">
    <property type="entry name" value="START-like_dom_sf"/>
</dbReference>
<evidence type="ECO:0000313" key="3">
    <source>
        <dbReference type="Proteomes" id="UP000284057"/>
    </source>
</evidence>
<dbReference type="Pfam" id="PF03364">
    <property type="entry name" value="Polyketide_cyc"/>
    <property type="match status" value="1"/>
</dbReference>
<gene>
    <name evidence="2" type="ORF">DY240_30250</name>
</gene>
<accession>A0A418KGA7</accession>
<reference evidence="2 3" key="1">
    <citation type="submission" date="2018-09" db="EMBL/GenBank/DDBJ databases">
        <title>Isolation, diversity and antifungal activity of actinobacteria from wheat.</title>
        <authorList>
            <person name="Han C."/>
        </authorList>
    </citation>
    <scope>NUCLEOTIDE SEQUENCE [LARGE SCALE GENOMIC DNA]</scope>
    <source>
        <strain evidence="2 3">NEAU-YY265</strain>
    </source>
</reference>
<evidence type="ECO:0000259" key="1">
    <source>
        <dbReference type="Pfam" id="PF03364"/>
    </source>
</evidence>
<dbReference type="RefSeq" id="WP_119663387.1">
    <property type="nucleotide sequence ID" value="NZ_QUAL01000437.1"/>
</dbReference>
<keyword evidence="3" id="KW-1185">Reference proteome</keyword>
<dbReference type="PANTHER" id="PTHR33824:SF7">
    <property type="entry name" value="POLYKETIDE CYCLASE_DEHYDRASE AND LIPID TRANSPORT SUPERFAMILY PROTEIN"/>
    <property type="match status" value="1"/>
</dbReference>
<dbReference type="Gene3D" id="3.30.530.20">
    <property type="match status" value="1"/>
</dbReference>
<sequence length="152" mass="17272">MSTATKSVDVHVPITTAYNQWTQFEEFPKFMDDVESVRQLDDRHLHWKVKIAGVAREFDAEITEQHPDERIAWRSTGGTDQAGVVTFHKLDADHTRVTLQLEMEPEGMAETVAEKTGVVSRAAERDMENFKQFIEERGLASGAWRGDVPREG</sequence>
<evidence type="ECO:0000313" key="2">
    <source>
        <dbReference type="EMBL" id="RIQ11029.1"/>
    </source>
</evidence>
<protein>
    <submittedName>
        <fullName evidence="2">SRPBCC family protein</fullName>
    </submittedName>
</protein>
<dbReference type="SUPFAM" id="SSF55961">
    <property type="entry name" value="Bet v1-like"/>
    <property type="match status" value="1"/>
</dbReference>
<comment type="caution">
    <text evidence="2">The sequence shown here is derived from an EMBL/GenBank/DDBJ whole genome shotgun (WGS) entry which is preliminary data.</text>
</comment>
<feature type="domain" description="Coenzyme Q-binding protein COQ10 START" evidence="1">
    <location>
        <begin position="10"/>
        <end position="130"/>
    </location>
</feature>
<dbReference type="AlphaFoldDB" id="A0A418KGA7"/>
<proteinExistence type="predicted"/>
<dbReference type="PANTHER" id="PTHR33824">
    <property type="entry name" value="POLYKETIDE CYCLASE/DEHYDRASE AND LIPID TRANSPORT SUPERFAMILY PROTEIN"/>
    <property type="match status" value="1"/>
</dbReference>
<dbReference type="InterPro" id="IPR005031">
    <property type="entry name" value="COQ10_START"/>
</dbReference>